<gene>
    <name evidence="2" type="ORF">A2Y85_01915</name>
</gene>
<accession>A0A1F4UF32</accession>
<reference evidence="2 3" key="1">
    <citation type="journal article" date="2016" name="Nat. Commun.">
        <title>Thousands of microbial genomes shed light on interconnected biogeochemical processes in an aquifer system.</title>
        <authorList>
            <person name="Anantharaman K."/>
            <person name="Brown C.T."/>
            <person name="Hug L.A."/>
            <person name="Sharon I."/>
            <person name="Castelle C.J."/>
            <person name="Probst A.J."/>
            <person name="Thomas B.C."/>
            <person name="Singh A."/>
            <person name="Wilkins M.J."/>
            <person name="Karaoz U."/>
            <person name="Brodie E.L."/>
            <person name="Williams K.H."/>
            <person name="Hubbard S.S."/>
            <person name="Banfield J.F."/>
        </authorList>
    </citation>
    <scope>NUCLEOTIDE SEQUENCE [LARGE SCALE GENOMIC DNA]</scope>
</reference>
<evidence type="ECO:0000313" key="2">
    <source>
        <dbReference type="EMBL" id="OGC43536.1"/>
    </source>
</evidence>
<comment type="caution">
    <text evidence="2">The sequence shown here is derived from an EMBL/GenBank/DDBJ whole genome shotgun (WGS) entry which is preliminary data.</text>
</comment>
<protein>
    <recommendedName>
        <fullName evidence="4">SbsA Ig-like domain-containing protein</fullName>
    </recommendedName>
</protein>
<keyword evidence="1" id="KW-0732">Signal</keyword>
<proteinExistence type="predicted"/>
<organism evidence="2 3">
    <name type="scientific">candidate division WOR-3 bacterium RBG_13_43_14</name>
    <dbReference type="NCBI Taxonomy" id="1802590"/>
    <lineage>
        <taxon>Bacteria</taxon>
        <taxon>Bacteria division WOR-3</taxon>
    </lineage>
</organism>
<dbReference type="EMBL" id="MEUM01000017">
    <property type="protein sequence ID" value="OGC43536.1"/>
    <property type="molecule type" value="Genomic_DNA"/>
</dbReference>
<dbReference type="Proteomes" id="UP000177025">
    <property type="component" value="Unassembled WGS sequence"/>
</dbReference>
<feature type="chain" id="PRO_5009514839" description="SbsA Ig-like domain-containing protein" evidence="1">
    <location>
        <begin position="22"/>
        <end position="113"/>
    </location>
</feature>
<evidence type="ECO:0000256" key="1">
    <source>
        <dbReference type="SAM" id="SignalP"/>
    </source>
</evidence>
<feature type="signal peptide" evidence="1">
    <location>
        <begin position="1"/>
        <end position="21"/>
    </location>
</feature>
<evidence type="ECO:0000313" key="3">
    <source>
        <dbReference type="Proteomes" id="UP000177025"/>
    </source>
</evidence>
<sequence>MKWKFFLASVAILLIAMNTCTETEEEPNLDPPVLISPSNGETVSINPPTFVWRSVEGDSCDLVYRFEAATDSSFAMGSIIISTIVLLPETTYTPADTFSADTYYWHMSVRQNA</sequence>
<evidence type="ECO:0008006" key="4">
    <source>
        <dbReference type="Google" id="ProtNLM"/>
    </source>
</evidence>
<dbReference type="InterPro" id="IPR013783">
    <property type="entry name" value="Ig-like_fold"/>
</dbReference>
<name>A0A1F4UF32_UNCW3</name>
<dbReference type="AlphaFoldDB" id="A0A1F4UF32"/>
<dbReference type="Gene3D" id="2.60.40.10">
    <property type="entry name" value="Immunoglobulins"/>
    <property type="match status" value="1"/>
</dbReference>